<dbReference type="InterPro" id="IPR051468">
    <property type="entry name" value="Fungal_SecMetab_SDRs"/>
</dbReference>
<dbReference type="InterPro" id="IPR002347">
    <property type="entry name" value="SDR_fam"/>
</dbReference>
<comment type="similarity">
    <text evidence="1">Belongs to the short-chain dehydrogenases/reductases (SDR) family.</text>
</comment>
<evidence type="ECO:0000256" key="3">
    <source>
        <dbReference type="ARBA" id="ARBA00023002"/>
    </source>
</evidence>
<name>A0A8H3YZE6_VENIN</name>
<dbReference type="Proteomes" id="UP000433883">
    <property type="component" value="Unassembled WGS sequence"/>
</dbReference>
<dbReference type="PANTHER" id="PTHR43544:SF7">
    <property type="entry name" value="NADB-LER2"/>
    <property type="match status" value="1"/>
</dbReference>
<dbReference type="PROSITE" id="PS00061">
    <property type="entry name" value="ADH_SHORT"/>
    <property type="match status" value="1"/>
</dbReference>
<dbReference type="InterPro" id="IPR036291">
    <property type="entry name" value="NAD(P)-bd_dom_sf"/>
</dbReference>
<dbReference type="CDD" id="cd05325">
    <property type="entry name" value="carb_red_sniffer_like_SDR_c"/>
    <property type="match status" value="1"/>
</dbReference>
<keyword evidence="2" id="KW-0521">NADP</keyword>
<dbReference type="Gene3D" id="3.40.50.720">
    <property type="entry name" value="NAD(P)-binding Rossmann-like Domain"/>
    <property type="match status" value="1"/>
</dbReference>
<organism evidence="4 5">
    <name type="scientific">Venturia inaequalis</name>
    <name type="common">Apple scab fungus</name>
    <dbReference type="NCBI Taxonomy" id="5025"/>
    <lineage>
        <taxon>Eukaryota</taxon>
        <taxon>Fungi</taxon>
        <taxon>Dikarya</taxon>
        <taxon>Ascomycota</taxon>
        <taxon>Pezizomycotina</taxon>
        <taxon>Dothideomycetes</taxon>
        <taxon>Pleosporomycetidae</taxon>
        <taxon>Venturiales</taxon>
        <taxon>Venturiaceae</taxon>
        <taxon>Venturia</taxon>
    </lineage>
</organism>
<dbReference type="Pfam" id="PF00106">
    <property type="entry name" value="adh_short"/>
    <property type="match status" value="1"/>
</dbReference>
<evidence type="ECO:0000256" key="1">
    <source>
        <dbReference type="ARBA" id="ARBA00006484"/>
    </source>
</evidence>
<comment type="caution">
    <text evidence="4">The sequence shown here is derived from an EMBL/GenBank/DDBJ whole genome shotgun (WGS) entry which is preliminary data.</text>
</comment>
<dbReference type="PRINTS" id="PR00081">
    <property type="entry name" value="GDHRDH"/>
</dbReference>
<dbReference type="AlphaFoldDB" id="A0A8H3YZE6"/>
<keyword evidence="3" id="KW-0560">Oxidoreductase</keyword>
<protein>
    <submittedName>
        <fullName evidence="4">Uncharacterized protein</fullName>
    </submittedName>
</protein>
<dbReference type="SUPFAM" id="SSF51735">
    <property type="entry name" value="NAD(P)-binding Rossmann-fold domains"/>
    <property type="match status" value="1"/>
</dbReference>
<dbReference type="GO" id="GO:0016491">
    <property type="term" value="F:oxidoreductase activity"/>
    <property type="evidence" value="ECO:0007669"/>
    <property type="project" value="UniProtKB-KW"/>
</dbReference>
<dbReference type="PANTHER" id="PTHR43544">
    <property type="entry name" value="SHORT-CHAIN DEHYDROGENASE/REDUCTASE"/>
    <property type="match status" value="1"/>
</dbReference>
<proteinExistence type="inferred from homology"/>
<sequence>MPAQLLPPSQTVYLITGANRGIGKGLVQAYLSRPNTIVIATTRDPSSSSSKALATLPTGKNSTIIVLKLDASVENDAQDAIIDLSTAYGITHIDTVIANAGIANYWGPTSTTPLRAFQDHFNINTLGTIALFQATIPFLDKSDEPRFVYISTTVGSIGGVEKYPLQGVAYGASKAASNYIMRKIHLEHPKLTAIPIHPGWVQTDMGNDGAVANGLEEAPVTLKDSVDGLTGKIDTATREETSGKFLSFDGMHIDW</sequence>
<accession>A0A8H3YZE6</accession>
<dbReference type="InterPro" id="IPR020904">
    <property type="entry name" value="Sc_DH/Rdtase_CS"/>
</dbReference>
<gene>
    <name evidence="4" type="ORF">BLS_002718</name>
</gene>
<evidence type="ECO:0000256" key="2">
    <source>
        <dbReference type="ARBA" id="ARBA00022857"/>
    </source>
</evidence>
<reference evidence="4 5" key="1">
    <citation type="submission" date="2019-11" db="EMBL/GenBank/DDBJ databases">
        <title>Venturia inaequalis Genome Resource.</title>
        <authorList>
            <person name="Lichtner F.J."/>
        </authorList>
    </citation>
    <scope>NUCLEOTIDE SEQUENCE [LARGE SCALE GENOMIC DNA]</scope>
    <source>
        <strain evidence="4">Bline_iso_100314</strain>
    </source>
</reference>
<evidence type="ECO:0000313" key="5">
    <source>
        <dbReference type="Proteomes" id="UP000433883"/>
    </source>
</evidence>
<evidence type="ECO:0000313" key="4">
    <source>
        <dbReference type="EMBL" id="KAE9975222.1"/>
    </source>
</evidence>
<dbReference type="GO" id="GO:0005737">
    <property type="term" value="C:cytoplasm"/>
    <property type="evidence" value="ECO:0007669"/>
    <property type="project" value="TreeGrafter"/>
</dbReference>
<dbReference type="EMBL" id="WNWQ01000183">
    <property type="protein sequence ID" value="KAE9975222.1"/>
    <property type="molecule type" value="Genomic_DNA"/>
</dbReference>